<dbReference type="EMBL" id="CADCTA010000084">
    <property type="protein sequence ID" value="CAA9253462.1"/>
    <property type="molecule type" value="Genomic_DNA"/>
</dbReference>
<gene>
    <name evidence="2" type="ORF">AVDCRST_MAG42-2360</name>
</gene>
<keyword evidence="1" id="KW-0732">Signal</keyword>
<protein>
    <recommendedName>
        <fullName evidence="3">Beta-lactamase class C-like and penicillin binding proteins (PBPs) superfamily</fullName>
    </recommendedName>
</protein>
<feature type="signal peptide" evidence="1">
    <location>
        <begin position="1"/>
        <end position="22"/>
    </location>
</feature>
<proteinExistence type="predicted"/>
<feature type="chain" id="PRO_5026927802" description="Beta-lactamase class C-like and penicillin binding proteins (PBPs) superfamily" evidence="1">
    <location>
        <begin position="23"/>
        <end position="61"/>
    </location>
</feature>
<dbReference type="AlphaFoldDB" id="A0A6J4IL95"/>
<evidence type="ECO:0008006" key="3">
    <source>
        <dbReference type="Google" id="ProtNLM"/>
    </source>
</evidence>
<organism evidence="2">
    <name type="scientific">uncultured Chthoniobacterales bacterium</name>
    <dbReference type="NCBI Taxonomy" id="1836801"/>
    <lineage>
        <taxon>Bacteria</taxon>
        <taxon>Pseudomonadati</taxon>
        <taxon>Verrucomicrobiota</taxon>
        <taxon>Spartobacteria</taxon>
        <taxon>Chthoniobacterales</taxon>
        <taxon>environmental samples</taxon>
    </lineage>
</organism>
<sequence>MRLRSVVLFAPCLVCFALSAGAELNTTSEALTRVVNIAQADMKEQQVPGLALVISRGDEEP</sequence>
<evidence type="ECO:0000313" key="2">
    <source>
        <dbReference type="EMBL" id="CAA9253462.1"/>
    </source>
</evidence>
<name>A0A6J4IL95_9BACT</name>
<reference evidence="2" key="1">
    <citation type="submission" date="2020-02" db="EMBL/GenBank/DDBJ databases">
        <authorList>
            <person name="Meier V. D."/>
        </authorList>
    </citation>
    <scope>NUCLEOTIDE SEQUENCE</scope>
    <source>
        <strain evidence="2">AVDCRST_MAG42</strain>
    </source>
</reference>
<accession>A0A6J4IL95</accession>
<evidence type="ECO:0000256" key="1">
    <source>
        <dbReference type="SAM" id="SignalP"/>
    </source>
</evidence>